<evidence type="ECO:0000256" key="2">
    <source>
        <dbReference type="ARBA" id="ARBA00007991"/>
    </source>
</evidence>
<evidence type="ECO:0000259" key="5">
    <source>
        <dbReference type="Pfam" id="PF08389"/>
    </source>
</evidence>
<dbReference type="PANTHER" id="PTHR12363:SF33">
    <property type="entry name" value="IMPORTIN-13"/>
    <property type="match status" value="1"/>
</dbReference>
<keyword evidence="3" id="KW-0813">Transport</keyword>
<dbReference type="InterPro" id="IPR016024">
    <property type="entry name" value="ARM-type_fold"/>
</dbReference>
<evidence type="ECO:0000256" key="1">
    <source>
        <dbReference type="ARBA" id="ARBA00004123"/>
    </source>
</evidence>
<dbReference type="Gene3D" id="1.25.10.10">
    <property type="entry name" value="Leucine-rich Repeat Variant"/>
    <property type="match status" value="1"/>
</dbReference>
<dbReference type="PANTHER" id="PTHR12363">
    <property type="entry name" value="TRANSPORTIN 3 AND IMPORTIN 13"/>
    <property type="match status" value="1"/>
</dbReference>
<dbReference type="SUPFAM" id="SSF48371">
    <property type="entry name" value="ARM repeat"/>
    <property type="match status" value="1"/>
</dbReference>
<dbReference type="AlphaFoldDB" id="A0A183E4F6"/>
<organism evidence="6">
    <name type="scientific">Gongylonema pulchrum</name>
    <dbReference type="NCBI Taxonomy" id="637853"/>
    <lineage>
        <taxon>Eukaryota</taxon>
        <taxon>Metazoa</taxon>
        <taxon>Ecdysozoa</taxon>
        <taxon>Nematoda</taxon>
        <taxon>Chromadorea</taxon>
        <taxon>Rhabditida</taxon>
        <taxon>Spirurina</taxon>
        <taxon>Spiruromorpha</taxon>
        <taxon>Spiruroidea</taxon>
        <taxon>Gongylonematidae</taxon>
        <taxon>Gongylonema</taxon>
    </lineage>
</organism>
<proteinExistence type="inferred from homology"/>
<dbReference type="GO" id="GO:0005737">
    <property type="term" value="C:cytoplasm"/>
    <property type="evidence" value="ECO:0007669"/>
    <property type="project" value="TreeGrafter"/>
</dbReference>
<evidence type="ECO:0000256" key="3">
    <source>
        <dbReference type="ARBA" id="ARBA00022448"/>
    </source>
</evidence>
<dbReference type="InterPro" id="IPR051345">
    <property type="entry name" value="Importin_beta-like_NTR"/>
</dbReference>
<accession>A0A183E4F6</accession>
<dbReference type="InterPro" id="IPR011989">
    <property type="entry name" value="ARM-like"/>
</dbReference>
<comment type="subcellular location">
    <subcellularLocation>
        <location evidence="1">Nucleus</location>
    </subcellularLocation>
</comment>
<sequence>LFAAEDGFKISFALLDFEQPTAVQHFGACIFYDTIRERWETITDKNLIAKVKETLMEKLALGAPFLNQSVTNKLTSSLAMFALCSMPDIWPEPIHDLATTWSDQPELLLRVLAELAAEFVRVQIPLTQRSVVKSCLHRKAEDVIRIINLILCDKDATPSLRNAAVECLEQWLRLPGIDLAQWQPALLPFLGNPSDRAALARILNVVSAHPDLPFIENLAVDLNTFLASITCSVIMEQLRMLSKQHSEISEESRAGYIAELEEYGLLVAALAEFVEVTISPLLMGCVEKRSTEVLR</sequence>
<reference evidence="6" key="1">
    <citation type="submission" date="2016-06" db="UniProtKB">
        <authorList>
            <consortium name="WormBaseParasite"/>
        </authorList>
    </citation>
    <scope>IDENTIFICATION</scope>
</reference>
<keyword evidence="4" id="KW-0539">Nucleus</keyword>
<evidence type="ECO:0000313" key="6">
    <source>
        <dbReference type="WBParaSite" id="GPUH_0001586901-mRNA-1"/>
    </source>
</evidence>
<dbReference type="InterPro" id="IPR013598">
    <property type="entry name" value="Exportin-1/Importin-b-like"/>
</dbReference>
<comment type="similarity">
    <text evidence="2">Belongs to the importin beta family.</text>
</comment>
<feature type="domain" description="Exportin-1/Importin-beta-like" evidence="5">
    <location>
        <begin position="70"/>
        <end position="177"/>
    </location>
</feature>
<dbReference type="WBParaSite" id="GPUH_0001586901-mRNA-1">
    <property type="protein sequence ID" value="GPUH_0001586901-mRNA-1"/>
    <property type="gene ID" value="GPUH_0001586901"/>
</dbReference>
<protein>
    <submittedName>
        <fullName evidence="6">Xpo1 domain-containing protein</fullName>
    </submittedName>
</protein>
<evidence type="ECO:0000256" key="4">
    <source>
        <dbReference type="ARBA" id="ARBA00023242"/>
    </source>
</evidence>
<dbReference type="Pfam" id="PF08389">
    <property type="entry name" value="Xpo1"/>
    <property type="match status" value="1"/>
</dbReference>
<dbReference type="GO" id="GO:0005634">
    <property type="term" value="C:nucleus"/>
    <property type="evidence" value="ECO:0007669"/>
    <property type="project" value="UniProtKB-SubCell"/>
</dbReference>
<name>A0A183E4F6_9BILA</name>
<dbReference type="GO" id="GO:0006606">
    <property type="term" value="P:protein import into nucleus"/>
    <property type="evidence" value="ECO:0007669"/>
    <property type="project" value="TreeGrafter"/>
</dbReference>